<evidence type="ECO:0000313" key="2">
    <source>
        <dbReference type="EMBL" id="EJK54778.1"/>
    </source>
</evidence>
<dbReference type="Proteomes" id="UP000266841">
    <property type="component" value="Unassembled WGS sequence"/>
</dbReference>
<organism evidence="2 3">
    <name type="scientific">Thalassiosira oceanica</name>
    <name type="common">Marine diatom</name>
    <dbReference type="NCBI Taxonomy" id="159749"/>
    <lineage>
        <taxon>Eukaryota</taxon>
        <taxon>Sar</taxon>
        <taxon>Stramenopiles</taxon>
        <taxon>Ochrophyta</taxon>
        <taxon>Bacillariophyta</taxon>
        <taxon>Coscinodiscophyceae</taxon>
        <taxon>Thalassiosirophycidae</taxon>
        <taxon>Thalassiosirales</taxon>
        <taxon>Thalassiosiraceae</taxon>
        <taxon>Thalassiosira</taxon>
    </lineage>
</organism>
<name>K0RM46_THAOC</name>
<dbReference type="EMBL" id="AGNL01035301">
    <property type="protein sequence ID" value="EJK54778.1"/>
    <property type="molecule type" value="Genomic_DNA"/>
</dbReference>
<dbReference type="InterPro" id="IPR036356">
    <property type="entry name" value="ERp29_C_sf"/>
</dbReference>
<evidence type="ECO:0000313" key="3">
    <source>
        <dbReference type="Proteomes" id="UP000266841"/>
    </source>
</evidence>
<dbReference type="eggNOG" id="ENOG502T2YH">
    <property type="taxonomic scope" value="Eukaryota"/>
</dbReference>
<evidence type="ECO:0000256" key="1">
    <source>
        <dbReference type="SAM" id="SignalP"/>
    </source>
</evidence>
<dbReference type="Gene3D" id="1.20.1150.12">
    <property type="entry name" value="Endoplasmic reticulum resident protein 29, C-terminal domain"/>
    <property type="match status" value="1"/>
</dbReference>
<sequence>MAPKQRRCFLVCGIVALVCILIEKSPTASAAIIPRCDQFSEEYDIRNAARDQDVLLIVHESDDADLRRNLCNKLTTTPRARLEAKDLRFAYMELTDGHEETDNGEWNPGTRGFATTSLGAKMFPALVYISKGMDGKSKYKEHTTSYSGSVESDAIDMASVEKWIESKIGFRLGNDIYNIVFFDSVASLFMSYGDAKGLNKLKQRGLALMVRFSTLFSFKEPFSSIGAMYNRAFKMSFEHGVSYCEEQVGKLEKKLEKHQSNLSSDKKHEFQQKLAILKSFSDPKELSPEDVRQILIHGVLHIGLILATLLLLILPSEENDGDEEEEAVNAVPVEAKVVVEDVKPKKE</sequence>
<dbReference type="OMA" id="EPFSSIG"/>
<reference evidence="2 3" key="1">
    <citation type="journal article" date="2012" name="Genome Biol.">
        <title>Genome and low-iron response of an oceanic diatom adapted to chronic iron limitation.</title>
        <authorList>
            <person name="Lommer M."/>
            <person name="Specht M."/>
            <person name="Roy A.S."/>
            <person name="Kraemer L."/>
            <person name="Andreson R."/>
            <person name="Gutowska M.A."/>
            <person name="Wolf J."/>
            <person name="Bergner S.V."/>
            <person name="Schilhabel M.B."/>
            <person name="Klostermeier U.C."/>
            <person name="Beiko R.G."/>
            <person name="Rosenstiel P."/>
            <person name="Hippler M."/>
            <person name="Laroche J."/>
        </authorList>
    </citation>
    <scope>NUCLEOTIDE SEQUENCE [LARGE SCALE GENOMIC DNA]</scope>
    <source>
        <strain evidence="2 3">CCMP1005</strain>
    </source>
</reference>
<accession>K0RM46</accession>
<protein>
    <submittedName>
        <fullName evidence="2">Uncharacterized protein</fullName>
    </submittedName>
</protein>
<feature type="signal peptide" evidence="1">
    <location>
        <begin position="1"/>
        <end position="30"/>
    </location>
</feature>
<proteinExistence type="predicted"/>
<dbReference type="AlphaFoldDB" id="K0RM46"/>
<keyword evidence="1" id="KW-0732">Signal</keyword>
<feature type="chain" id="PRO_5030173001" evidence="1">
    <location>
        <begin position="31"/>
        <end position="347"/>
    </location>
</feature>
<dbReference type="SUPFAM" id="SSF47933">
    <property type="entry name" value="ERP29 C domain-like"/>
    <property type="match status" value="1"/>
</dbReference>
<comment type="caution">
    <text evidence="2">The sequence shown here is derived from an EMBL/GenBank/DDBJ whole genome shotgun (WGS) entry which is preliminary data.</text>
</comment>
<keyword evidence="3" id="KW-1185">Reference proteome</keyword>
<gene>
    <name evidence="2" type="ORF">THAOC_25566</name>
</gene>
<dbReference type="OrthoDB" id="10484135at2759"/>